<dbReference type="EMBL" id="NMPM01000041">
    <property type="protein sequence ID" value="PAV26016.1"/>
    <property type="molecule type" value="Genomic_DNA"/>
</dbReference>
<protein>
    <submittedName>
        <fullName evidence="2">Uncharacterized protein</fullName>
    </submittedName>
</protein>
<dbReference type="AlphaFoldDB" id="A0A2A2I3Y6"/>
<dbReference type="RefSeq" id="WP_095610908.1">
    <property type="nucleotide sequence ID" value="NZ_NMPM01000041.1"/>
</dbReference>
<evidence type="ECO:0000313" key="3">
    <source>
        <dbReference type="Proteomes" id="UP000218332"/>
    </source>
</evidence>
<gene>
    <name evidence="2" type="ORF">CF392_07865</name>
</gene>
<sequence>MDSVEFSETNAIEAARALSDILARRTHRRKVMGQEVVVPGQLGEALRLPEIINRLQSPRAQRREAGLDAFEGLWATLSHNTRNQVLEAIGWYDPRSLDWDDPRSNRRPPVADDS</sequence>
<keyword evidence="3" id="KW-1185">Reference proteome</keyword>
<feature type="compositionally biased region" description="Basic and acidic residues" evidence="1">
    <location>
        <begin position="95"/>
        <end position="104"/>
    </location>
</feature>
<comment type="caution">
    <text evidence="2">The sequence shown here is derived from an EMBL/GenBank/DDBJ whole genome shotgun (WGS) entry which is preliminary data.</text>
</comment>
<name>A0A2A2I3Y6_9GAMM</name>
<dbReference type="Proteomes" id="UP000218332">
    <property type="component" value="Unassembled WGS sequence"/>
</dbReference>
<accession>A0A2A2I3Y6</accession>
<reference evidence="2 3" key="1">
    <citation type="submission" date="2017-07" db="EMBL/GenBank/DDBJ databases">
        <title>Tamlnaduibacter salinus (Mi-7) genome sequencing.</title>
        <authorList>
            <person name="Verma A."/>
            <person name="Krishnamurthi S."/>
        </authorList>
    </citation>
    <scope>NUCLEOTIDE SEQUENCE [LARGE SCALE GENOMIC DNA]</scope>
    <source>
        <strain evidence="2 3">Mi-7</strain>
    </source>
</reference>
<evidence type="ECO:0000313" key="2">
    <source>
        <dbReference type="EMBL" id="PAV26016.1"/>
    </source>
</evidence>
<organism evidence="2 3">
    <name type="scientific">Tamilnaduibacter salinus</name>
    <dbReference type="NCBI Taxonomy" id="1484056"/>
    <lineage>
        <taxon>Bacteria</taxon>
        <taxon>Pseudomonadati</taxon>
        <taxon>Pseudomonadota</taxon>
        <taxon>Gammaproteobacteria</taxon>
        <taxon>Pseudomonadales</taxon>
        <taxon>Marinobacteraceae</taxon>
        <taxon>Tamilnaduibacter</taxon>
    </lineage>
</organism>
<feature type="region of interest" description="Disordered" evidence="1">
    <location>
        <begin position="94"/>
        <end position="114"/>
    </location>
</feature>
<proteinExistence type="predicted"/>
<evidence type="ECO:0000256" key="1">
    <source>
        <dbReference type="SAM" id="MobiDB-lite"/>
    </source>
</evidence>